<feature type="region of interest" description="Disordered" evidence="4">
    <location>
        <begin position="143"/>
        <end position="171"/>
    </location>
</feature>
<evidence type="ECO:0000313" key="6">
    <source>
        <dbReference type="Proteomes" id="UP000177958"/>
    </source>
</evidence>
<dbReference type="InterPro" id="IPR020814">
    <property type="entry name" value="Ribosomal_S6_plastid/chlpt"/>
</dbReference>
<accession>A0A1F6D8W2</accession>
<reference evidence="5 6" key="1">
    <citation type="journal article" date="2016" name="Nat. Commun.">
        <title>Thousands of microbial genomes shed light on interconnected biogeochemical processes in an aquifer system.</title>
        <authorList>
            <person name="Anantharaman K."/>
            <person name="Brown C.T."/>
            <person name="Hug L.A."/>
            <person name="Sharon I."/>
            <person name="Castelle C.J."/>
            <person name="Probst A.J."/>
            <person name="Thomas B.C."/>
            <person name="Singh A."/>
            <person name="Wilkins M.J."/>
            <person name="Karaoz U."/>
            <person name="Brodie E.L."/>
            <person name="Williams K.H."/>
            <person name="Hubbard S.S."/>
            <person name="Banfield J.F."/>
        </authorList>
    </citation>
    <scope>NUCLEOTIDE SEQUENCE [LARGE SCALE GENOMIC DNA]</scope>
</reference>
<organism evidence="5 6">
    <name type="scientific">Candidatus Kaiserbacteria bacterium RIFCSPHIGHO2_01_FULL_55_17</name>
    <dbReference type="NCBI Taxonomy" id="1798484"/>
    <lineage>
        <taxon>Bacteria</taxon>
        <taxon>Candidatus Kaiseribacteriota</taxon>
    </lineage>
</organism>
<dbReference type="InterPro" id="IPR000529">
    <property type="entry name" value="Ribosomal_bS6"/>
</dbReference>
<evidence type="ECO:0000256" key="3">
    <source>
        <dbReference type="ARBA" id="ARBA00035520"/>
    </source>
</evidence>
<dbReference type="GO" id="GO:0006412">
    <property type="term" value="P:translation"/>
    <property type="evidence" value="ECO:0007669"/>
    <property type="project" value="InterPro"/>
</dbReference>
<dbReference type="GO" id="GO:0005840">
    <property type="term" value="C:ribosome"/>
    <property type="evidence" value="ECO:0007669"/>
    <property type="project" value="InterPro"/>
</dbReference>
<proteinExistence type="inferred from homology"/>
<dbReference type="EMBL" id="MFKX01000008">
    <property type="protein sequence ID" value="OGG57893.1"/>
    <property type="molecule type" value="Genomic_DNA"/>
</dbReference>
<name>A0A1F6D8W2_9BACT</name>
<sequence length="171" mass="19642">MVDDTISAIENDTEEASAPRVYEIGYIIVPTVKEEDVEKTVGGIRSEVEKVNGNFIAEGAPSLMRLSYPMQTYEGEKRVEHDRGYFGWIKFEAVVTVAHELEEALKKNKNIMRFIIFRTVREDTRARMKAQTLREVKRTDTIHAKPRRAEEKVGPVSEEELEKALQDITQE</sequence>
<dbReference type="AlphaFoldDB" id="A0A1F6D8W2"/>
<dbReference type="InterPro" id="IPR035980">
    <property type="entry name" value="Ribosomal_bS6_sf"/>
</dbReference>
<dbReference type="GO" id="GO:0003735">
    <property type="term" value="F:structural constituent of ribosome"/>
    <property type="evidence" value="ECO:0007669"/>
    <property type="project" value="InterPro"/>
</dbReference>
<comment type="similarity">
    <text evidence="1">Belongs to the bacterial ribosomal protein bS6 family.</text>
</comment>
<evidence type="ECO:0000313" key="5">
    <source>
        <dbReference type="EMBL" id="OGG57893.1"/>
    </source>
</evidence>
<protein>
    <recommendedName>
        <fullName evidence="2">Small ribosomal subunit protein bS6</fullName>
    </recommendedName>
    <alternativeName>
        <fullName evidence="3">30S ribosomal protein S6</fullName>
    </alternativeName>
</protein>
<comment type="caution">
    <text evidence="5">The sequence shown here is derived from an EMBL/GenBank/DDBJ whole genome shotgun (WGS) entry which is preliminary data.</text>
</comment>
<dbReference type="InterPro" id="IPR014717">
    <property type="entry name" value="Transl_elong_EF1B/ribsomal_bS6"/>
</dbReference>
<dbReference type="GO" id="GO:0019843">
    <property type="term" value="F:rRNA binding"/>
    <property type="evidence" value="ECO:0007669"/>
    <property type="project" value="InterPro"/>
</dbReference>
<dbReference type="SUPFAM" id="SSF54995">
    <property type="entry name" value="Ribosomal protein S6"/>
    <property type="match status" value="1"/>
</dbReference>
<evidence type="ECO:0000256" key="4">
    <source>
        <dbReference type="SAM" id="MobiDB-lite"/>
    </source>
</evidence>
<dbReference type="Pfam" id="PF01250">
    <property type="entry name" value="Ribosomal_S6"/>
    <property type="match status" value="1"/>
</dbReference>
<evidence type="ECO:0000256" key="2">
    <source>
        <dbReference type="ARBA" id="ARBA00035294"/>
    </source>
</evidence>
<dbReference type="Gene3D" id="3.30.70.60">
    <property type="match status" value="1"/>
</dbReference>
<gene>
    <name evidence="5" type="ORF">A2853_03095</name>
</gene>
<dbReference type="CDD" id="cd00473">
    <property type="entry name" value="bS6"/>
    <property type="match status" value="1"/>
</dbReference>
<feature type="compositionally biased region" description="Basic and acidic residues" evidence="4">
    <location>
        <begin position="143"/>
        <end position="153"/>
    </location>
</feature>
<dbReference type="Proteomes" id="UP000177958">
    <property type="component" value="Unassembled WGS sequence"/>
</dbReference>
<evidence type="ECO:0000256" key="1">
    <source>
        <dbReference type="ARBA" id="ARBA00009512"/>
    </source>
</evidence>